<reference evidence="2 3" key="1">
    <citation type="submission" date="2021-06" db="EMBL/GenBank/DDBJ databases">
        <title>Faecalicatena sp. nov. isolated from porcine feces.</title>
        <authorList>
            <person name="Oh B.S."/>
            <person name="Lee J.H."/>
        </authorList>
    </citation>
    <scope>NUCLEOTIDE SEQUENCE [LARGE SCALE GENOMIC DNA]</scope>
    <source>
        <strain evidence="2 3">AGMB00832</strain>
    </source>
</reference>
<sequence>MGIDNVYDLLCVKGADKTFAFEFSVVKELCPEMQISKMPCLPSYFAGVCNYKGEIVPVLSLKEEVYIEKRKVVIIFAYQDYQIGILCYGEPYILNTQSVQEIQKPETEADGMWTEKKLIQHDGEIVTVLDIEKIILNLAEYFKGEYLRG</sequence>
<name>A0ABS6CY69_9FIRM</name>
<keyword evidence="3" id="KW-1185">Reference proteome</keyword>
<accession>A0ABS6CY69</accession>
<dbReference type="PROSITE" id="PS50851">
    <property type="entry name" value="CHEW"/>
    <property type="match status" value="1"/>
</dbReference>
<dbReference type="SMART" id="SM00260">
    <property type="entry name" value="CheW"/>
    <property type="match status" value="1"/>
</dbReference>
<comment type="caution">
    <text evidence="2">The sequence shown here is derived from an EMBL/GenBank/DDBJ whole genome shotgun (WGS) entry which is preliminary data.</text>
</comment>
<dbReference type="PANTHER" id="PTHR22617:SF23">
    <property type="entry name" value="CHEMOTAXIS PROTEIN CHEW"/>
    <property type="match status" value="1"/>
</dbReference>
<proteinExistence type="predicted"/>
<dbReference type="EMBL" id="JABACJ020000001">
    <property type="protein sequence ID" value="MBU3874262.1"/>
    <property type="molecule type" value="Genomic_DNA"/>
</dbReference>
<evidence type="ECO:0000259" key="1">
    <source>
        <dbReference type="PROSITE" id="PS50851"/>
    </source>
</evidence>
<dbReference type="Pfam" id="PF01584">
    <property type="entry name" value="CheW"/>
    <property type="match status" value="1"/>
</dbReference>
<protein>
    <submittedName>
        <fullName evidence="2">Chemotaxis protein CheW</fullName>
    </submittedName>
</protein>
<dbReference type="PANTHER" id="PTHR22617">
    <property type="entry name" value="CHEMOTAXIS SENSOR HISTIDINE KINASE-RELATED"/>
    <property type="match status" value="1"/>
</dbReference>
<dbReference type="InterPro" id="IPR039315">
    <property type="entry name" value="CheW"/>
</dbReference>
<evidence type="ECO:0000313" key="3">
    <source>
        <dbReference type="Proteomes" id="UP000723714"/>
    </source>
</evidence>
<feature type="domain" description="CheW-like" evidence="1">
    <location>
        <begin position="6"/>
        <end position="140"/>
    </location>
</feature>
<organism evidence="2 3">
    <name type="scientific">Faecalicatena faecalis</name>
    <dbReference type="NCBI Taxonomy" id="2726362"/>
    <lineage>
        <taxon>Bacteria</taxon>
        <taxon>Bacillati</taxon>
        <taxon>Bacillota</taxon>
        <taxon>Clostridia</taxon>
        <taxon>Lachnospirales</taxon>
        <taxon>Lachnospiraceae</taxon>
        <taxon>Faecalicatena</taxon>
    </lineage>
</organism>
<evidence type="ECO:0000313" key="2">
    <source>
        <dbReference type="EMBL" id="MBU3874262.1"/>
    </source>
</evidence>
<dbReference type="Proteomes" id="UP000723714">
    <property type="component" value="Unassembled WGS sequence"/>
</dbReference>
<dbReference type="InterPro" id="IPR002545">
    <property type="entry name" value="CheW-lke_dom"/>
</dbReference>
<dbReference type="RefSeq" id="WP_216238300.1">
    <property type="nucleotide sequence ID" value="NZ_JABACJ020000001.1"/>
</dbReference>
<gene>
    <name evidence="2" type="ORF">HGO97_000315</name>
</gene>